<reference evidence="2 3" key="1">
    <citation type="submission" date="2020-08" db="EMBL/GenBank/DDBJ databases">
        <title>Genomic Encyclopedia of Type Strains, Phase IV (KMG-IV): sequencing the most valuable type-strain genomes for metagenomic binning, comparative biology and taxonomic classification.</title>
        <authorList>
            <person name="Goeker M."/>
        </authorList>
    </citation>
    <scope>NUCLEOTIDE SEQUENCE [LARGE SCALE GENOMIC DNA]</scope>
    <source>
        <strain evidence="2 3">DSM 103462</strain>
    </source>
</reference>
<dbReference type="InterPro" id="IPR001279">
    <property type="entry name" value="Metallo-B-lactamas"/>
</dbReference>
<dbReference type="InterPro" id="IPR036866">
    <property type="entry name" value="RibonucZ/Hydroxyglut_hydro"/>
</dbReference>
<comment type="caution">
    <text evidence="2">The sequence shown here is derived from an EMBL/GenBank/DDBJ whole genome shotgun (WGS) entry which is preliminary data.</text>
</comment>
<sequence length="283" mass="31956">MVNYPEEKKAEVKMKLTIVVDNISDSGIKGEWGFSGLVEFNGKKVLIDAGSSRLFLRNMKRLNLDVGEIDYAVLSHAHYDHANGLPAFLKKNQKAKLYLREGCKADCYHKKHGIRFYIGIPKSLPKKYSERIENISGDYMLTEGVYVIPHKTEGLSSIGRRENMYRRTPLGWIPDDFSHEQCVVFDTEKGLVIISPCSHGGVPNIINEVKSSFPGKKVYGIIGGFHLFNKPDEEIRALAGQIQETGIEYVLTGHCTKDRAYHILKEELGDKIQQMKAGFCVEF</sequence>
<protein>
    <submittedName>
        <fullName evidence="2">7, 8-dihydropterin-6-yl-methyl-4-(Beta-D-ribofuranosyl)aminobenzene 5'-phosphate synthase</fullName>
        <ecNumber evidence="2">2.5.1.105</ecNumber>
    </submittedName>
</protein>
<dbReference type="PANTHER" id="PTHR13754">
    <property type="entry name" value="METALLO-BETA-LACTAMASE SUPERFAMILY PROTEIN"/>
    <property type="match status" value="1"/>
</dbReference>
<accession>A0A7W8LMV5</accession>
<dbReference type="EMBL" id="JACHFQ010000006">
    <property type="protein sequence ID" value="MBB5226713.1"/>
    <property type="molecule type" value="Genomic_DNA"/>
</dbReference>
<dbReference type="PANTHER" id="PTHR13754:SF13">
    <property type="entry name" value="METALLO-BETA-LACTAMASE SUPERFAMILY PROTEIN (AFU_ORTHOLOGUE AFUA_3G07630)"/>
    <property type="match status" value="1"/>
</dbReference>
<dbReference type="InterPro" id="IPR041712">
    <property type="entry name" value="DHPS-like_MBL-fold"/>
</dbReference>
<dbReference type="SUPFAM" id="SSF56281">
    <property type="entry name" value="Metallo-hydrolase/oxidoreductase"/>
    <property type="match status" value="1"/>
</dbReference>
<dbReference type="InterPro" id="IPR052926">
    <property type="entry name" value="Metallo-beta-lactamase_dom"/>
</dbReference>
<name>A0A7W8LMV5_9SPIR</name>
<dbReference type="RefSeq" id="WP_206173275.1">
    <property type="nucleotide sequence ID" value="NZ_CP031518.1"/>
</dbReference>
<dbReference type="Proteomes" id="UP000518887">
    <property type="component" value="Unassembled WGS sequence"/>
</dbReference>
<dbReference type="Pfam" id="PF00753">
    <property type="entry name" value="Lactamase_B"/>
    <property type="match status" value="1"/>
</dbReference>
<evidence type="ECO:0000313" key="3">
    <source>
        <dbReference type="Proteomes" id="UP000518887"/>
    </source>
</evidence>
<keyword evidence="2" id="KW-0808">Transferase</keyword>
<dbReference type="Gene3D" id="3.60.15.10">
    <property type="entry name" value="Ribonuclease Z/Hydroxyacylglutathione hydrolase-like"/>
    <property type="match status" value="1"/>
</dbReference>
<keyword evidence="3" id="KW-1185">Reference proteome</keyword>
<dbReference type="AlphaFoldDB" id="A0A7W8LMV5"/>
<evidence type="ECO:0000313" key="2">
    <source>
        <dbReference type="EMBL" id="MBB5226713.1"/>
    </source>
</evidence>
<organism evidence="2 3">
    <name type="scientific">Treponema ruminis</name>
    <dbReference type="NCBI Taxonomy" id="744515"/>
    <lineage>
        <taxon>Bacteria</taxon>
        <taxon>Pseudomonadati</taxon>
        <taxon>Spirochaetota</taxon>
        <taxon>Spirochaetia</taxon>
        <taxon>Spirochaetales</taxon>
        <taxon>Treponemataceae</taxon>
        <taxon>Treponema</taxon>
    </lineage>
</organism>
<proteinExistence type="predicted"/>
<dbReference type="EC" id="2.5.1.105" evidence="2"/>
<dbReference type="GO" id="GO:0102041">
    <property type="term" value="F:7,8-dihydropterin-6-yl-methyl-4-(beta-D-ribofuranosyl)aminobenzene 5'-phosphate synthase"/>
    <property type="evidence" value="ECO:0007669"/>
    <property type="project" value="UniProtKB-EC"/>
</dbReference>
<evidence type="ECO:0000259" key="1">
    <source>
        <dbReference type="Pfam" id="PF00753"/>
    </source>
</evidence>
<dbReference type="CDD" id="cd07713">
    <property type="entry name" value="DHPS-like_MBL-fold"/>
    <property type="match status" value="1"/>
</dbReference>
<feature type="domain" description="Metallo-beta-lactamase" evidence="1">
    <location>
        <begin position="34"/>
        <end position="157"/>
    </location>
</feature>
<gene>
    <name evidence="2" type="ORF">HNP76_002094</name>
</gene>